<protein>
    <submittedName>
        <fullName evidence="3">Phospholipid/glycerol acyltransferase</fullName>
    </submittedName>
</protein>
<dbReference type="SUPFAM" id="SSF69593">
    <property type="entry name" value="Glycerol-3-phosphate (1)-acyltransferase"/>
    <property type="match status" value="1"/>
</dbReference>
<evidence type="ECO:0000259" key="2">
    <source>
        <dbReference type="SMART" id="SM00563"/>
    </source>
</evidence>
<dbReference type="AlphaFoldDB" id="A8DJL9"/>
<evidence type="ECO:0000256" key="1">
    <source>
        <dbReference type="SAM" id="MobiDB-lite"/>
    </source>
</evidence>
<dbReference type="GO" id="GO:0016746">
    <property type="term" value="F:acyltransferase activity"/>
    <property type="evidence" value="ECO:0007669"/>
    <property type="project" value="UniProtKB-KW"/>
</dbReference>
<dbReference type="PANTHER" id="PTHR22753">
    <property type="entry name" value="TRANSMEMBRANE PROTEIN 68"/>
    <property type="match status" value="1"/>
</dbReference>
<dbReference type="PANTHER" id="PTHR22753:SF14">
    <property type="entry name" value="MONOACYLGLYCEROL_DIACYLGLYCEROL O-ACYLTRANSFERASE"/>
    <property type="match status" value="1"/>
</dbReference>
<name>A8DJL9_9BACT</name>
<keyword evidence="3" id="KW-0808">Transferase</keyword>
<dbReference type="CDD" id="cd07987">
    <property type="entry name" value="LPLAT_MGAT-like"/>
    <property type="match status" value="1"/>
</dbReference>
<dbReference type="InterPro" id="IPR002123">
    <property type="entry name" value="Plipid/glycerol_acylTrfase"/>
</dbReference>
<dbReference type="SMART" id="SM00563">
    <property type="entry name" value="PlsC"/>
    <property type="match status" value="1"/>
</dbReference>
<dbReference type="EMBL" id="EF531339">
    <property type="protein sequence ID" value="ABV27240.1"/>
    <property type="molecule type" value="Genomic_DNA"/>
</dbReference>
<reference evidence="3" key="1">
    <citation type="journal article" date="2007" name="Science">
        <title>Candidatus Chloracidobacterium thermophilum: an aerobic phototrophic Acidobacterium.</title>
        <authorList>
            <person name="Bryant D.A."/>
            <person name="Costas A.M."/>
            <person name="Maresca J.A."/>
            <person name="Chew A.G."/>
            <person name="Klatt C.G."/>
            <person name="Bateson M.M."/>
            <person name="Tallon L.J."/>
            <person name="Hostetler J."/>
            <person name="Nelson W.C."/>
            <person name="Heidelberg J.F."/>
            <person name="Ward D.M."/>
        </authorList>
    </citation>
    <scope>NUCLEOTIDE SEQUENCE</scope>
</reference>
<sequence>MSRKRPSLPPLAILPPVVTGEEKPKQVPRKKVLPIQSLGDESGLRVTPVLETALPETPPQPPRTRRRTTPRKLLPTVTSSGWLATLAERFLIDAEVDAKMRQIPTAVNEYGYDSWGLHPGTARYGYSLFAWLYRHYWRVQTYGIEHVPPGRVLLIGNHSGQLPIDGAMVAVAMLLEANPPRLCRAMVERWFTTVPLLGTLLQRSGAIVGDPLNCERLLQKGEAILVFPEGARGSGKVWKDRYKLVRFGLGFMRLALATNTPIVPFGVIGGEEQAPSFVDCKPLARLLGMPYFPITPTFPWLGVLGMIPFPTKYRIYFGEPLIFRGNPDDRDEVIQRKVDRVKREIRRLIDRGLEEREGIFF</sequence>
<gene>
    <name evidence="3" type="ORF">YS_M60-F11.112</name>
</gene>
<proteinExistence type="predicted"/>
<evidence type="ECO:0000313" key="3">
    <source>
        <dbReference type="EMBL" id="ABV27240.1"/>
    </source>
</evidence>
<keyword evidence="3" id="KW-0012">Acyltransferase</keyword>
<feature type="domain" description="Phospholipid/glycerol acyltransferase" evidence="2">
    <location>
        <begin position="152"/>
        <end position="270"/>
    </location>
</feature>
<accession>A8DJL9</accession>
<feature type="region of interest" description="Disordered" evidence="1">
    <location>
        <begin position="1"/>
        <end position="29"/>
    </location>
</feature>
<dbReference type="GO" id="GO:0016020">
    <property type="term" value="C:membrane"/>
    <property type="evidence" value="ECO:0007669"/>
    <property type="project" value="TreeGrafter"/>
</dbReference>
<dbReference type="Pfam" id="PF01553">
    <property type="entry name" value="Acyltransferase"/>
    <property type="match status" value="1"/>
</dbReference>
<organism evidence="3">
    <name type="scientific">Chloracidobacterium thermophilum</name>
    <dbReference type="NCBI Taxonomy" id="458033"/>
    <lineage>
        <taxon>Bacteria</taxon>
        <taxon>Pseudomonadati</taxon>
        <taxon>Acidobacteriota</taxon>
        <taxon>Terriglobia</taxon>
        <taxon>Terriglobales</taxon>
        <taxon>Acidobacteriaceae</taxon>
        <taxon>Chloracidobacterium</taxon>
    </lineage>
</organism>